<evidence type="ECO:0000313" key="8">
    <source>
        <dbReference type="EMBL" id="CAH2052931.1"/>
    </source>
</evidence>
<dbReference type="InterPro" id="IPR050581">
    <property type="entry name" value="CRR_secretory_protein"/>
</dbReference>
<dbReference type="InterPro" id="IPR038408">
    <property type="entry name" value="GNK2_sf"/>
</dbReference>
<name>A0AAU9RY86_THLAR</name>
<comment type="subcellular location">
    <subcellularLocation>
        <location evidence="1">Secreted</location>
    </subcellularLocation>
</comment>
<dbReference type="InterPro" id="IPR002902">
    <property type="entry name" value="GNK2"/>
</dbReference>
<feature type="chain" id="PRO_5043885775" description="Gnk2-homologous domain-containing protein" evidence="6">
    <location>
        <begin position="23"/>
        <end position="203"/>
    </location>
</feature>
<keyword evidence="9" id="KW-1185">Reference proteome</keyword>
<dbReference type="EMBL" id="OU466859">
    <property type="protein sequence ID" value="CAH2052931.1"/>
    <property type="molecule type" value="Genomic_DNA"/>
</dbReference>
<keyword evidence="2" id="KW-0964">Secreted</keyword>
<reference evidence="8 9" key="1">
    <citation type="submission" date="2022-03" db="EMBL/GenBank/DDBJ databases">
        <authorList>
            <person name="Nunn A."/>
            <person name="Chopra R."/>
            <person name="Nunn A."/>
            <person name="Contreras Garrido A."/>
        </authorList>
    </citation>
    <scope>NUCLEOTIDE SEQUENCE [LARGE SCALE GENOMIC DNA]</scope>
</reference>
<evidence type="ECO:0000313" key="9">
    <source>
        <dbReference type="Proteomes" id="UP000836841"/>
    </source>
</evidence>
<evidence type="ECO:0000256" key="4">
    <source>
        <dbReference type="ARBA" id="ARBA00022737"/>
    </source>
</evidence>
<sequence>MTSFVGLVVPILSLVTIQLLLARSVTCIMNLTNDYLHHECFNSEGKYQKGSPFEDNVNRVVRLFSSGDLRDGFGDASHGEGPNNVYVRLQCRADSYWSNCHPCLSTAIAGLRRRCPGNKGAIIWYDLCLLRISTVHAYGKVDYQNKFIISSPKKLSGNPALFNKETSALLENLTLKATDTNNFDGDSLVLYEVYPFLRRLKTV</sequence>
<feature type="non-terminal residue" evidence="8">
    <location>
        <position position="203"/>
    </location>
</feature>
<dbReference type="GO" id="GO:0005576">
    <property type="term" value="C:extracellular region"/>
    <property type="evidence" value="ECO:0007669"/>
    <property type="project" value="UniProtKB-SubCell"/>
</dbReference>
<evidence type="ECO:0000256" key="5">
    <source>
        <dbReference type="ARBA" id="ARBA00038515"/>
    </source>
</evidence>
<dbReference type="Gene3D" id="3.30.430.20">
    <property type="entry name" value="Gnk2 domain, C-X8-C-X2-C motif"/>
    <property type="match status" value="1"/>
</dbReference>
<dbReference type="PANTHER" id="PTHR32411:SF54">
    <property type="entry name" value="CYSTEINE-RICH REPEAT SECRETORY PROTEIN 29-RELATED"/>
    <property type="match status" value="1"/>
</dbReference>
<dbReference type="Proteomes" id="UP000836841">
    <property type="component" value="Chromosome 3"/>
</dbReference>
<proteinExistence type="inferred from homology"/>
<comment type="similarity">
    <text evidence="5">Belongs to the cysteine-rich repeat secretory protein family.</text>
</comment>
<dbReference type="PANTHER" id="PTHR32411">
    <property type="entry name" value="CYSTEINE-RICH REPEAT SECRETORY PROTEIN 38-RELATED"/>
    <property type="match status" value="1"/>
</dbReference>
<evidence type="ECO:0000256" key="1">
    <source>
        <dbReference type="ARBA" id="ARBA00004613"/>
    </source>
</evidence>
<evidence type="ECO:0000256" key="6">
    <source>
        <dbReference type="SAM" id="SignalP"/>
    </source>
</evidence>
<evidence type="ECO:0000256" key="2">
    <source>
        <dbReference type="ARBA" id="ARBA00022525"/>
    </source>
</evidence>
<protein>
    <recommendedName>
        <fullName evidence="7">Gnk2-homologous domain-containing protein</fullName>
    </recommendedName>
</protein>
<organism evidence="8 9">
    <name type="scientific">Thlaspi arvense</name>
    <name type="common">Field penny-cress</name>
    <dbReference type="NCBI Taxonomy" id="13288"/>
    <lineage>
        <taxon>Eukaryota</taxon>
        <taxon>Viridiplantae</taxon>
        <taxon>Streptophyta</taxon>
        <taxon>Embryophyta</taxon>
        <taxon>Tracheophyta</taxon>
        <taxon>Spermatophyta</taxon>
        <taxon>Magnoliopsida</taxon>
        <taxon>eudicotyledons</taxon>
        <taxon>Gunneridae</taxon>
        <taxon>Pentapetalae</taxon>
        <taxon>rosids</taxon>
        <taxon>malvids</taxon>
        <taxon>Brassicales</taxon>
        <taxon>Brassicaceae</taxon>
        <taxon>Thlaspideae</taxon>
        <taxon>Thlaspi</taxon>
    </lineage>
</organism>
<keyword evidence="3 6" id="KW-0732">Signal</keyword>
<dbReference type="CDD" id="cd23509">
    <property type="entry name" value="Gnk2-like"/>
    <property type="match status" value="1"/>
</dbReference>
<gene>
    <name evidence="8" type="ORF">TAV2_LOCUS10881</name>
</gene>
<evidence type="ECO:0000256" key="3">
    <source>
        <dbReference type="ARBA" id="ARBA00022729"/>
    </source>
</evidence>
<feature type="signal peptide" evidence="6">
    <location>
        <begin position="1"/>
        <end position="22"/>
    </location>
</feature>
<dbReference type="PROSITE" id="PS51473">
    <property type="entry name" value="GNK2"/>
    <property type="match status" value="1"/>
</dbReference>
<dbReference type="AlphaFoldDB" id="A0AAU9RY86"/>
<keyword evidence="4" id="KW-0677">Repeat</keyword>
<accession>A0AAU9RY86</accession>
<dbReference type="Pfam" id="PF01657">
    <property type="entry name" value="Stress-antifung"/>
    <property type="match status" value="1"/>
</dbReference>
<evidence type="ECO:0000259" key="7">
    <source>
        <dbReference type="PROSITE" id="PS51473"/>
    </source>
</evidence>
<feature type="domain" description="Gnk2-homologous" evidence="7">
    <location>
        <begin position="35"/>
        <end position="137"/>
    </location>
</feature>